<keyword evidence="4" id="KW-0274">FAD</keyword>
<dbReference type="GO" id="GO:0004497">
    <property type="term" value="F:monooxygenase activity"/>
    <property type="evidence" value="ECO:0007669"/>
    <property type="project" value="InterPro"/>
</dbReference>
<dbReference type="PANTHER" id="PTHR47356">
    <property type="entry name" value="FAD-DEPENDENT MONOOXYGENASE ASQG-RELATED"/>
    <property type="match status" value="1"/>
</dbReference>
<dbReference type="SUPFAM" id="SSF51905">
    <property type="entry name" value="FAD/NAD(P)-binding domain"/>
    <property type="match status" value="1"/>
</dbReference>
<accession>A0AAJ0B7K1</accession>
<keyword evidence="8" id="KW-1185">Reference proteome</keyword>
<proteinExistence type="inferred from homology"/>
<evidence type="ECO:0000256" key="3">
    <source>
        <dbReference type="ARBA" id="ARBA00022630"/>
    </source>
</evidence>
<evidence type="ECO:0000313" key="7">
    <source>
        <dbReference type="EMBL" id="KAK1752680.1"/>
    </source>
</evidence>
<comment type="cofactor">
    <cofactor evidence="1">
        <name>FAD</name>
        <dbReference type="ChEBI" id="CHEBI:57692"/>
    </cofactor>
</comment>
<dbReference type="Pfam" id="PF01494">
    <property type="entry name" value="FAD_binding_3"/>
    <property type="match status" value="1"/>
</dbReference>
<evidence type="ECO:0000256" key="5">
    <source>
        <dbReference type="ARBA" id="ARBA00023002"/>
    </source>
</evidence>
<gene>
    <name evidence="7" type="ORF">QBC47DRAFT_389083</name>
</gene>
<dbReference type="AlphaFoldDB" id="A0AAJ0B7K1"/>
<organism evidence="7 8">
    <name type="scientific">Echria macrotheca</name>
    <dbReference type="NCBI Taxonomy" id="438768"/>
    <lineage>
        <taxon>Eukaryota</taxon>
        <taxon>Fungi</taxon>
        <taxon>Dikarya</taxon>
        <taxon>Ascomycota</taxon>
        <taxon>Pezizomycotina</taxon>
        <taxon>Sordariomycetes</taxon>
        <taxon>Sordariomycetidae</taxon>
        <taxon>Sordariales</taxon>
        <taxon>Schizotheciaceae</taxon>
        <taxon>Echria</taxon>
    </lineage>
</organism>
<name>A0AAJ0B7K1_9PEZI</name>
<dbReference type="EMBL" id="MU839839">
    <property type="protein sequence ID" value="KAK1752680.1"/>
    <property type="molecule type" value="Genomic_DNA"/>
</dbReference>
<comment type="caution">
    <text evidence="7">The sequence shown here is derived from an EMBL/GenBank/DDBJ whole genome shotgun (WGS) entry which is preliminary data.</text>
</comment>
<keyword evidence="5" id="KW-0560">Oxidoreductase</keyword>
<comment type="similarity">
    <text evidence="2">Belongs to the paxM FAD-dependent monooxygenase family.</text>
</comment>
<dbReference type="InterPro" id="IPR050562">
    <property type="entry name" value="FAD_mOase_fung"/>
</dbReference>
<dbReference type="InterPro" id="IPR002938">
    <property type="entry name" value="FAD-bd"/>
</dbReference>
<dbReference type="InterPro" id="IPR036188">
    <property type="entry name" value="FAD/NAD-bd_sf"/>
</dbReference>
<reference evidence="7" key="1">
    <citation type="submission" date="2023-06" db="EMBL/GenBank/DDBJ databases">
        <title>Genome-scale phylogeny and comparative genomics of the fungal order Sordariales.</title>
        <authorList>
            <consortium name="Lawrence Berkeley National Laboratory"/>
            <person name="Hensen N."/>
            <person name="Bonometti L."/>
            <person name="Westerberg I."/>
            <person name="Brannstrom I.O."/>
            <person name="Guillou S."/>
            <person name="Cros-Aarteil S."/>
            <person name="Calhoun S."/>
            <person name="Haridas S."/>
            <person name="Kuo A."/>
            <person name="Mondo S."/>
            <person name="Pangilinan J."/>
            <person name="Riley R."/>
            <person name="Labutti K."/>
            <person name="Andreopoulos B."/>
            <person name="Lipzen A."/>
            <person name="Chen C."/>
            <person name="Yanf M."/>
            <person name="Daum C."/>
            <person name="Ng V."/>
            <person name="Clum A."/>
            <person name="Steindorff A."/>
            <person name="Ohm R."/>
            <person name="Martin F."/>
            <person name="Silar P."/>
            <person name="Natvig D."/>
            <person name="Lalanne C."/>
            <person name="Gautier V."/>
            <person name="Ament-Velasquez S.L."/>
            <person name="Kruys A."/>
            <person name="Hutchinson M.I."/>
            <person name="Powell A.J."/>
            <person name="Barry K."/>
            <person name="Miller A.N."/>
            <person name="Grigoriev I.V."/>
            <person name="Debuchy R."/>
            <person name="Gladieux P."/>
            <person name="Thoren M.H."/>
            <person name="Johannesson H."/>
        </authorList>
    </citation>
    <scope>NUCLEOTIDE SEQUENCE</scope>
    <source>
        <strain evidence="7">PSN4</strain>
    </source>
</reference>
<evidence type="ECO:0000256" key="2">
    <source>
        <dbReference type="ARBA" id="ARBA00007992"/>
    </source>
</evidence>
<dbReference type="PANTHER" id="PTHR47356:SF2">
    <property type="entry name" value="FAD-BINDING DOMAIN-CONTAINING PROTEIN-RELATED"/>
    <property type="match status" value="1"/>
</dbReference>
<evidence type="ECO:0000256" key="4">
    <source>
        <dbReference type="ARBA" id="ARBA00022827"/>
    </source>
</evidence>
<protein>
    <recommendedName>
        <fullName evidence="6">FAD-binding domain-containing protein</fullName>
    </recommendedName>
</protein>
<sequence>MPPFKVIIVGGGPAGLIAGHCLAKADIDFVILERRASHDPLAGGSNALWPQSVRVFDQLGLLEEARKIYSPVNHKLSLTGDGTAYYKSDLFAQIEVLHGHPFTMFHRGELIAMLERRLPGRAERFHTDKQVTAIETDESGVCVVCADGSRFEGSMVIGADGVHSTVRQMMLEKSSNKSEDNAMETTYVGLYGTCSPLPKLEPGTFYETHGSGYSLQLGVGQTCGYFLLYHRLPRPTRARHQFTRDEIEAMVDKYADIHFTPDYSMRDVWEAKRWHHMAHIEEGLPKTWYGERVVLLGDAVHKMTPNVGFGFNNGIMSAVALTNGLRKLLLVTNKKDEGIISTQALQGVFADWERLRKPQAKKAVELSALYSRVVAWDNLFYRVVDRYITPRLDGDVLLLKTLTSPLVQEGLVLDFVAETHFKEGPKRWKIPEMKLATVAGSTDGEVKDGAVSDSQ</sequence>
<evidence type="ECO:0000259" key="6">
    <source>
        <dbReference type="Pfam" id="PF01494"/>
    </source>
</evidence>
<dbReference type="Gene3D" id="3.50.50.60">
    <property type="entry name" value="FAD/NAD(P)-binding domain"/>
    <property type="match status" value="1"/>
</dbReference>
<evidence type="ECO:0000313" key="8">
    <source>
        <dbReference type="Proteomes" id="UP001239445"/>
    </source>
</evidence>
<dbReference type="Proteomes" id="UP001239445">
    <property type="component" value="Unassembled WGS sequence"/>
</dbReference>
<keyword evidence="3" id="KW-0285">Flavoprotein</keyword>
<feature type="domain" description="FAD-binding" evidence="6">
    <location>
        <begin position="5"/>
        <end position="328"/>
    </location>
</feature>
<dbReference type="GO" id="GO:0071949">
    <property type="term" value="F:FAD binding"/>
    <property type="evidence" value="ECO:0007669"/>
    <property type="project" value="InterPro"/>
</dbReference>
<evidence type="ECO:0000256" key="1">
    <source>
        <dbReference type="ARBA" id="ARBA00001974"/>
    </source>
</evidence>
<dbReference type="PRINTS" id="PR00420">
    <property type="entry name" value="RNGMNOXGNASE"/>
</dbReference>